<comment type="caution">
    <text evidence="2">The sequence shown here is derived from an EMBL/GenBank/DDBJ whole genome shotgun (WGS) entry which is preliminary data.</text>
</comment>
<dbReference type="EMBL" id="JBHSIT010000007">
    <property type="protein sequence ID" value="MFC4910687.1"/>
    <property type="molecule type" value="Genomic_DNA"/>
</dbReference>
<dbReference type="InterPro" id="IPR050508">
    <property type="entry name" value="Methyltransf_Superfamily"/>
</dbReference>
<keyword evidence="2" id="KW-0489">Methyltransferase</keyword>
<reference evidence="3" key="1">
    <citation type="journal article" date="2019" name="Int. J. Syst. Evol. Microbiol.">
        <title>The Global Catalogue of Microorganisms (GCM) 10K type strain sequencing project: providing services to taxonomists for standard genome sequencing and annotation.</title>
        <authorList>
            <consortium name="The Broad Institute Genomics Platform"/>
            <consortium name="The Broad Institute Genome Sequencing Center for Infectious Disease"/>
            <person name="Wu L."/>
            <person name="Ma J."/>
        </authorList>
    </citation>
    <scope>NUCLEOTIDE SEQUENCE [LARGE SCALE GENOMIC DNA]</scope>
    <source>
        <strain evidence="3">KLKA75</strain>
    </source>
</reference>
<proteinExistence type="predicted"/>
<dbReference type="PANTHER" id="PTHR42912">
    <property type="entry name" value="METHYLTRANSFERASE"/>
    <property type="match status" value="1"/>
</dbReference>
<evidence type="ECO:0000313" key="3">
    <source>
        <dbReference type="Proteomes" id="UP001595872"/>
    </source>
</evidence>
<dbReference type="GO" id="GO:0061542">
    <property type="term" value="F:3-demethylubiquinol 3-O-methyltransferase activity"/>
    <property type="evidence" value="ECO:0007669"/>
    <property type="project" value="UniProtKB-EC"/>
</dbReference>
<evidence type="ECO:0000313" key="2">
    <source>
        <dbReference type="EMBL" id="MFC4910687.1"/>
    </source>
</evidence>
<dbReference type="EC" id="2.1.1.64" evidence="2"/>
<keyword evidence="3" id="KW-1185">Reference proteome</keyword>
<dbReference type="Gene3D" id="3.40.50.150">
    <property type="entry name" value="Vaccinia Virus protein VP39"/>
    <property type="match status" value="1"/>
</dbReference>
<dbReference type="GO" id="GO:0032259">
    <property type="term" value="P:methylation"/>
    <property type="evidence" value="ECO:0007669"/>
    <property type="project" value="UniProtKB-KW"/>
</dbReference>
<sequence>MDTIEVERVVAVEERNWWYRERRHLVARELRRLGRPGTGLDVGAAGGGNTRVLLDRGWEAVAVDASPAGVEAARRRGVDARLGDACDLPFPDASFDFAMALDVLEHIEDDAGAARELARVVRPGGAALVTVPCDMRLWSAHDEALGHVRRYDRADLAEVLTDAGFEIGRLWSWNVLLRPVVRMRRRASTGCDLEALPGWLDRSLHAVVAAERALPVGALPGVSLVARLTRP</sequence>
<dbReference type="SUPFAM" id="SSF53335">
    <property type="entry name" value="S-adenosyl-L-methionine-dependent methyltransferases"/>
    <property type="match status" value="1"/>
</dbReference>
<accession>A0ABV9U703</accession>
<dbReference type="GO" id="GO:0102208">
    <property type="term" value="F:2-polyprenyl-6-hydroxyphenol methylase activity"/>
    <property type="evidence" value="ECO:0007669"/>
    <property type="project" value="UniProtKB-EC"/>
</dbReference>
<protein>
    <submittedName>
        <fullName evidence="2">Class I SAM-dependent methyltransferase</fullName>
        <ecNumber evidence="2">2.1.1.222</ecNumber>
        <ecNumber evidence="2">2.1.1.64</ecNumber>
    </submittedName>
</protein>
<dbReference type="InterPro" id="IPR013216">
    <property type="entry name" value="Methyltransf_11"/>
</dbReference>
<keyword evidence="2" id="KW-0808">Transferase</keyword>
<dbReference type="EC" id="2.1.1.222" evidence="2"/>
<dbReference type="InterPro" id="IPR029063">
    <property type="entry name" value="SAM-dependent_MTases_sf"/>
</dbReference>
<dbReference type="Pfam" id="PF08241">
    <property type="entry name" value="Methyltransf_11"/>
    <property type="match status" value="1"/>
</dbReference>
<name>A0ABV9U703_9ACTN</name>
<feature type="domain" description="Methyltransferase type 11" evidence="1">
    <location>
        <begin position="40"/>
        <end position="128"/>
    </location>
</feature>
<dbReference type="CDD" id="cd02440">
    <property type="entry name" value="AdoMet_MTases"/>
    <property type="match status" value="1"/>
</dbReference>
<gene>
    <name evidence="2" type="ORF">ACFPCY_25460</name>
</gene>
<dbReference type="RefSeq" id="WP_378259221.1">
    <property type="nucleotide sequence ID" value="NZ_JBHSIT010000007.1"/>
</dbReference>
<organism evidence="2 3">
    <name type="scientific">Actinomadura gamaensis</name>
    <dbReference type="NCBI Taxonomy" id="1763541"/>
    <lineage>
        <taxon>Bacteria</taxon>
        <taxon>Bacillati</taxon>
        <taxon>Actinomycetota</taxon>
        <taxon>Actinomycetes</taxon>
        <taxon>Streptosporangiales</taxon>
        <taxon>Thermomonosporaceae</taxon>
        <taxon>Actinomadura</taxon>
    </lineage>
</organism>
<evidence type="ECO:0000259" key="1">
    <source>
        <dbReference type="Pfam" id="PF08241"/>
    </source>
</evidence>
<dbReference type="Proteomes" id="UP001595872">
    <property type="component" value="Unassembled WGS sequence"/>
</dbReference>